<reference evidence="2" key="1">
    <citation type="journal article" date="2019" name="Int. J. Syst. Evol. Microbiol.">
        <title>The Global Catalogue of Microorganisms (GCM) 10K type strain sequencing project: providing services to taxonomists for standard genome sequencing and annotation.</title>
        <authorList>
            <consortium name="The Broad Institute Genomics Platform"/>
            <consortium name="The Broad Institute Genome Sequencing Center for Infectious Disease"/>
            <person name="Wu L."/>
            <person name="Ma J."/>
        </authorList>
    </citation>
    <scope>NUCLEOTIDE SEQUENCE [LARGE SCALE GENOMIC DNA]</scope>
    <source>
        <strain evidence="2">CGMCC 1.16619</strain>
    </source>
</reference>
<protein>
    <submittedName>
        <fullName evidence="1">Class I SAM-dependent methyltransferase</fullName>
        <ecNumber evidence="1">2.1.1.222</ecNumber>
        <ecNumber evidence="1">2.1.1.64</ecNumber>
    </submittedName>
</protein>
<keyword evidence="2" id="KW-1185">Reference proteome</keyword>
<keyword evidence="1" id="KW-0489">Methyltransferase</keyword>
<name>A0ABW0QKM2_9GAMM</name>
<evidence type="ECO:0000313" key="1">
    <source>
        <dbReference type="EMBL" id="MFC5525038.1"/>
    </source>
</evidence>
<accession>A0ABW0QKM2</accession>
<evidence type="ECO:0000313" key="2">
    <source>
        <dbReference type="Proteomes" id="UP001596114"/>
    </source>
</evidence>
<gene>
    <name evidence="1" type="ORF">ACFPPA_04720</name>
</gene>
<dbReference type="CDD" id="cd02440">
    <property type="entry name" value="AdoMet_MTases"/>
    <property type="match status" value="1"/>
</dbReference>
<keyword evidence="1" id="KW-0808">Transferase</keyword>
<dbReference type="RefSeq" id="WP_377317742.1">
    <property type="nucleotide sequence ID" value="NZ_JBHSNF010000001.1"/>
</dbReference>
<dbReference type="Proteomes" id="UP001596114">
    <property type="component" value="Unassembled WGS sequence"/>
</dbReference>
<organism evidence="1 2">
    <name type="scientific">Rhodanobacter ginsengisoli</name>
    <dbReference type="NCBI Taxonomy" id="418646"/>
    <lineage>
        <taxon>Bacteria</taxon>
        <taxon>Pseudomonadati</taxon>
        <taxon>Pseudomonadota</taxon>
        <taxon>Gammaproteobacteria</taxon>
        <taxon>Lysobacterales</taxon>
        <taxon>Rhodanobacteraceae</taxon>
        <taxon>Rhodanobacter</taxon>
    </lineage>
</organism>
<dbReference type="GO" id="GO:0061542">
    <property type="term" value="F:3-demethylubiquinol 3-O-methyltransferase activity"/>
    <property type="evidence" value="ECO:0007669"/>
    <property type="project" value="UniProtKB-EC"/>
</dbReference>
<dbReference type="PANTHER" id="PTHR43861:SF6">
    <property type="entry name" value="METHYLTRANSFERASE TYPE 11"/>
    <property type="match status" value="1"/>
</dbReference>
<dbReference type="EC" id="2.1.1.222" evidence="1"/>
<dbReference type="SUPFAM" id="SSF53335">
    <property type="entry name" value="S-adenosyl-L-methionine-dependent methyltransferases"/>
    <property type="match status" value="1"/>
</dbReference>
<dbReference type="EC" id="2.1.1.64" evidence="1"/>
<proteinExistence type="predicted"/>
<dbReference type="PANTHER" id="PTHR43861">
    <property type="entry name" value="TRANS-ACONITATE 2-METHYLTRANSFERASE-RELATED"/>
    <property type="match status" value="1"/>
</dbReference>
<dbReference type="EMBL" id="JBHSNF010000001">
    <property type="protein sequence ID" value="MFC5525038.1"/>
    <property type="molecule type" value="Genomic_DNA"/>
</dbReference>
<dbReference type="Pfam" id="PF13489">
    <property type="entry name" value="Methyltransf_23"/>
    <property type="match status" value="1"/>
</dbReference>
<dbReference type="Gene3D" id="3.40.50.150">
    <property type="entry name" value="Vaccinia Virus protein VP39"/>
    <property type="match status" value="1"/>
</dbReference>
<dbReference type="GO" id="GO:0102208">
    <property type="term" value="F:2-polyprenyl-6-hydroxyphenol methylase activity"/>
    <property type="evidence" value="ECO:0007669"/>
    <property type="project" value="UniProtKB-EC"/>
</dbReference>
<dbReference type="GO" id="GO:0032259">
    <property type="term" value="P:methylation"/>
    <property type="evidence" value="ECO:0007669"/>
    <property type="project" value="UniProtKB-KW"/>
</dbReference>
<dbReference type="InterPro" id="IPR029063">
    <property type="entry name" value="SAM-dependent_MTases_sf"/>
</dbReference>
<sequence>MSRNIPANAARPAWDKPWPAGELEHVATCPACANAGRELLHRDLVDNVFFSAAGRWNLYRCTRCHSAYLDPRPDEASIGRAYDVYYTHAAGRAREERRAAGGLRALKLALTHGYVNARYGTRRQPSSPLAIWLARLSPVWRQKRDAEFRFLPRPLPGQRLLDVGCGNGDYLRNAGDAGWEAVGIDADERAVDIARQRGLDARPGGIESFAGQAGCFDAITLSHVLEHLHDPATFLRAVHRLLKPGGVVFVDTPNIQSRGARRWGVHWRGLETPRHLVIFSRSALIDMLHAAGFVRIESRRRTAVRKSMDLASLRMQSGKSPYGREPARLPLISRIRLWWPAPRIEDDEFLTVLAYKAGP</sequence>
<comment type="caution">
    <text evidence="1">The sequence shown here is derived from an EMBL/GenBank/DDBJ whole genome shotgun (WGS) entry which is preliminary data.</text>
</comment>